<dbReference type="Proteomes" id="UP000284006">
    <property type="component" value="Unassembled WGS sequence"/>
</dbReference>
<reference evidence="1 2" key="1">
    <citation type="submission" date="2018-09" db="EMBL/GenBank/DDBJ databases">
        <authorList>
            <person name="Zhu H."/>
        </authorList>
    </citation>
    <scope>NUCLEOTIDE SEQUENCE [LARGE SCALE GENOMIC DNA]</scope>
    <source>
        <strain evidence="1 2">K1S02-61</strain>
    </source>
</reference>
<dbReference type="EMBL" id="QYUP01000016">
    <property type="protein sequence ID" value="RJG27052.1"/>
    <property type="molecule type" value="Genomic_DNA"/>
</dbReference>
<dbReference type="OrthoDB" id="4399984at2"/>
<dbReference type="RefSeq" id="WP_119809231.1">
    <property type="nucleotide sequence ID" value="NZ_QYUP01000016.1"/>
</dbReference>
<comment type="caution">
    <text evidence="1">The sequence shown here is derived from an EMBL/GenBank/DDBJ whole genome shotgun (WGS) entry which is preliminary data.</text>
</comment>
<gene>
    <name evidence="1" type="ORF">D3872_01955</name>
</gene>
<evidence type="ECO:0000313" key="1">
    <source>
        <dbReference type="EMBL" id="RJG27052.1"/>
    </source>
</evidence>
<accession>A0A418Y7M4</accession>
<proteinExistence type="predicted"/>
<organism evidence="1 2">
    <name type="scientific">Massilia cavernae</name>
    <dbReference type="NCBI Taxonomy" id="2320864"/>
    <lineage>
        <taxon>Bacteria</taxon>
        <taxon>Pseudomonadati</taxon>
        <taxon>Pseudomonadota</taxon>
        <taxon>Betaproteobacteria</taxon>
        <taxon>Burkholderiales</taxon>
        <taxon>Oxalobacteraceae</taxon>
        <taxon>Telluria group</taxon>
        <taxon>Massilia</taxon>
    </lineage>
</organism>
<dbReference type="Pfam" id="PF14094">
    <property type="entry name" value="DUF4272"/>
    <property type="match status" value="1"/>
</dbReference>
<sequence length="359" mass="39148">MFEKLKSLFAADKQPTLPEAPSGDTILFNAYCSRAEIPQPSFAHILHARRDLSDPGLLDQVNSLCGYVFERGDGQMSQSKYHVILHLQRVQHHVSIGVGAADVAALHAWARQANALLFTQDGAVLDPDGHVLVGAADGKPDAQARVPHPERAWARKAATEALLAARGIDVPATLPPLVCEDELVLRSRDEIIGRARALLLVALRAESVASGQPMGVEMLLSKMPLADDSLSPNEKAFLAKEAPSQQECAQFIWRYESLNVLEWVLGLAGELPFPGSQCDAAGTAAKLIEMRGPEVRGSSDILDALDLTYRLHWAIRQARLKKQGEPAGVDADVVMERHHALNWLVRFQHAGWDAIDTPT</sequence>
<dbReference type="InterPro" id="IPR025368">
    <property type="entry name" value="DUF4272"/>
</dbReference>
<name>A0A418Y7M4_9BURK</name>
<keyword evidence="2" id="KW-1185">Reference proteome</keyword>
<evidence type="ECO:0000313" key="2">
    <source>
        <dbReference type="Proteomes" id="UP000284006"/>
    </source>
</evidence>
<protein>
    <submittedName>
        <fullName evidence="1">DUF4272 domain-containing protein</fullName>
    </submittedName>
</protein>
<dbReference type="AlphaFoldDB" id="A0A418Y7M4"/>